<accession>A0ABS7FXW6</accession>
<evidence type="ECO:0000313" key="3">
    <source>
        <dbReference type="Proteomes" id="UP000774570"/>
    </source>
</evidence>
<feature type="compositionally biased region" description="Pro residues" evidence="1">
    <location>
        <begin position="25"/>
        <end position="35"/>
    </location>
</feature>
<feature type="region of interest" description="Disordered" evidence="1">
    <location>
        <begin position="1"/>
        <end position="48"/>
    </location>
</feature>
<gene>
    <name evidence="2" type="ORF">K1Y72_23010</name>
</gene>
<dbReference type="RefSeq" id="WP_220168493.1">
    <property type="nucleotide sequence ID" value="NZ_JAIBOA010000015.1"/>
</dbReference>
<dbReference type="EMBL" id="JAIBOA010000015">
    <property type="protein sequence ID" value="MBW8485268.1"/>
    <property type="molecule type" value="Genomic_DNA"/>
</dbReference>
<keyword evidence="3" id="KW-1185">Reference proteome</keyword>
<reference evidence="2 3" key="1">
    <citation type="submission" date="2021-07" db="EMBL/GenBank/DDBJ databases">
        <title>Actinomadura sp. PM05-2 isolated from lichen.</title>
        <authorList>
            <person name="Somphong A."/>
            <person name="Phongsopitanun W."/>
            <person name="Tanasupawat S."/>
            <person name="Peongsungnone V."/>
        </authorList>
    </citation>
    <scope>NUCLEOTIDE SEQUENCE [LARGE SCALE GENOMIC DNA]</scope>
    <source>
        <strain evidence="2 3">PM05-2</strain>
    </source>
</reference>
<evidence type="ECO:0000256" key="1">
    <source>
        <dbReference type="SAM" id="MobiDB-lite"/>
    </source>
</evidence>
<name>A0ABS7FXW6_9ACTN</name>
<dbReference type="Proteomes" id="UP000774570">
    <property type="component" value="Unassembled WGS sequence"/>
</dbReference>
<evidence type="ECO:0000313" key="2">
    <source>
        <dbReference type="EMBL" id="MBW8485268.1"/>
    </source>
</evidence>
<comment type="caution">
    <text evidence="2">The sequence shown here is derived from an EMBL/GenBank/DDBJ whole genome shotgun (WGS) entry which is preliminary data.</text>
</comment>
<protein>
    <submittedName>
        <fullName evidence="2">Uncharacterized protein</fullName>
    </submittedName>
</protein>
<organism evidence="2 3">
    <name type="scientific">Actinomadura parmotrematis</name>
    <dbReference type="NCBI Taxonomy" id="2864039"/>
    <lineage>
        <taxon>Bacteria</taxon>
        <taxon>Bacillati</taxon>
        <taxon>Actinomycetota</taxon>
        <taxon>Actinomycetes</taxon>
        <taxon>Streptosporangiales</taxon>
        <taxon>Thermomonosporaceae</taxon>
        <taxon>Actinomadura</taxon>
    </lineage>
</organism>
<proteinExistence type="predicted"/>
<sequence>MGGNRIDQILNSPARDRSPSGDPSGGPPAPGPAKPEPGMRPAKSSGEVRFAPDDLRKLGDEIETELQKIFTQARYKLNAAPRDVQSDAFTTFAYTCAAAYTQVIEFVDEDLKTKTRYAMDVNDRLHKAAGVQDEAERKSTIKKGD</sequence>